<evidence type="ECO:0000259" key="8">
    <source>
        <dbReference type="Pfam" id="PF13499"/>
    </source>
</evidence>
<dbReference type="Proteomes" id="UP001652625">
    <property type="component" value="Chromosome 05"/>
</dbReference>
<dbReference type="RefSeq" id="XP_065653992.1">
    <property type="nucleotide sequence ID" value="XM_065797920.1"/>
</dbReference>
<dbReference type="PANTHER" id="PTHR23104">
    <property type="entry name" value="MULTIPLE COAGULATION FACTOR DEFICIENCY PROTEIN 2 NEURAL STEM CELL DERIVED NEURONAL SURVIVAL PROTEIN"/>
    <property type="match status" value="1"/>
</dbReference>
<keyword evidence="2 7" id="KW-0732">Signal</keyword>
<sequence>MQRSTLVLLILSWWSLLISKTLSDNSSKDDPLKFAKDLSHIKEHLMEQYGFDSNKADMYLKEYDAQTQYFIMHDYDKNRKLDGLELLKSMTHFHDHDEEHKSETPTVDNTETLVEFVDMILRDQDYNKDGYIDYPEYISYYSKYENGHND</sequence>
<dbReference type="InterPro" id="IPR052110">
    <property type="entry name" value="MCFD2-like"/>
</dbReference>
<dbReference type="Pfam" id="PF13499">
    <property type="entry name" value="EF-hand_7"/>
    <property type="match status" value="1"/>
</dbReference>
<evidence type="ECO:0000256" key="6">
    <source>
        <dbReference type="ARBA" id="ARBA00023262"/>
    </source>
</evidence>
<name>A0ABM4BXU8_HYDVU</name>
<protein>
    <submittedName>
        <fullName evidence="10 11">Multiple coagulation factor deficiency protein 2 homolog isoform X2</fullName>
    </submittedName>
</protein>
<keyword evidence="5" id="KW-0455">Luminescence</keyword>
<evidence type="ECO:0000313" key="9">
    <source>
        <dbReference type="Proteomes" id="UP001652625"/>
    </source>
</evidence>
<organism evidence="9 11">
    <name type="scientific">Hydra vulgaris</name>
    <name type="common">Hydra</name>
    <name type="synonym">Hydra attenuata</name>
    <dbReference type="NCBI Taxonomy" id="6087"/>
    <lineage>
        <taxon>Eukaryota</taxon>
        <taxon>Metazoa</taxon>
        <taxon>Cnidaria</taxon>
        <taxon>Hydrozoa</taxon>
        <taxon>Hydroidolina</taxon>
        <taxon>Anthoathecata</taxon>
        <taxon>Aplanulata</taxon>
        <taxon>Hydridae</taxon>
        <taxon>Hydra</taxon>
    </lineage>
</organism>
<evidence type="ECO:0000256" key="1">
    <source>
        <dbReference type="ARBA" id="ARBA00007828"/>
    </source>
</evidence>
<dbReference type="GeneID" id="136080787"/>
<feature type="chain" id="PRO_5045025877" evidence="7">
    <location>
        <begin position="24"/>
        <end position="150"/>
    </location>
</feature>
<accession>A0ABM4BXU8</accession>
<gene>
    <name evidence="10 11" type="primary">LOC136080787</name>
</gene>
<dbReference type="SUPFAM" id="SSF47473">
    <property type="entry name" value="EF-hand"/>
    <property type="match status" value="1"/>
</dbReference>
<keyword evidence="3" id="KW-0677">Repeat</keyword>
<evidence type="ECO:0000313" key="11">
    <source>
        <dbReference type="RefSeq" id="XP_065653992.1"/>
    </source>
</evidence>
<dbReference type="Gene3D" id="1.10.238.10">
    <property type="entry name" value="EF-hand"/>
    <property type="match status" value="1"/>
</dbReference>
<feature type="signal peptide" evidence="7">
    <location>
        <begin position="1"/>
        <end position="23"/>
    </location>
</feature>
<evidence type="ECO:0000256" key="5">
    <source>
        <dbReference type="ARBA" id="ARBA00023223"/>
    </source>
</evidence>
<dbReference type="InterPro" id="IPR002048">
    <property type="entry name" value="EF_hand_dom"/>
</dbReference>
<evidence type="ECO:0000256" key="2">
    <source>
        <dbReference type="ARBA" id="ARBA00022729"/>
    </source>
</evidence>
<evidence type="ECO:0000256" key="7">
    <source>
        <dbReference type="SAM" id="SignalP"/>
    </source>
</evidence>
<evidence type="ECO:0000256" key="3">
    <source>
        <dbReference type="ARBA" id="ARBA00022737"/>
    </source>
</evidence>
<reference evidence="10 11" key="1">
    <citation type="submission" date="2025-05" db="UniProtKB">
        <authorList>
            <consortium name="RefSeq"/>
        </authorList>
    </citation>
    <scope>IDENTIFICATION</scope>
</reference>
<dbReference type="InterPro" id="IPR018247">
    <property type="entry name" value="EF_Hand_1_Ca_BS"/>
</dbReference>
<comment type="similarity">
    <text evidence="1">Belongs to the aequorin family.</text>
</comment>
<keyword evidence="6" id="KW-0599">Photoprotein</keyword>
<dbReference type="RefSeq" id="XP_065653991.1">
    <property type="nucleotide sequence ID" value="XM_065797919.1"/>
</dbReference>
<evidence type="ECO:0000256" key="4">
    <source>
        <dbReference type="ARBA" id="ARBA00022837"/>
    </source>
</evidence>
<dbReference type="PROSITE" id="PS00018">
    <property type="entry name" value="EF_HAND_1"/>
    <property type="match status" value="2"/>
</dbReference>
<keyword evidence="9" id="KW-1185">Reference proteome</keyword>
<evidence type="ECO:0000313" key="10">
    <source>
        <dbReference type="RefSeq" id="XP_065653991.1"/>
    </source>
</evidence>
<feature type="domain" description="EF-hand" evidence="8">
    <location>
        <begin position="68"/>
        <end position="142"/>
    </location>
</feature>
<keyword evidence="4" id="KW-0106">Calcium</keyword>
<proteinExistence type="inferred from homology"/>
<dbReference type="PANTHER" id="PTHR23104:SF17">
    <property type="entry name" value="EF-HAND DOMAIN-CONTAINING PROTEIN"/>
    <property type="match status" value="1"/>
</dbReference>
<dbReference type="InterPro" id="IPR011992">
    <property type="entry name" value="EF-hand-dom_pair"/>
</dbReference>